<dbReference type="NCBIfam" id="TIGR03160">
    <property type="entry name" value="cobT_DBIPRT"/>
    <property type="match status" value="1"/>
</dbReference>
<gene>
    <name evidence="11" type="primary">cobT</name>
    <name evidence="12" type="ORF">BW730_12215</name>
</gene>
<dbReference type="EMBL" id="CP019606">
    <property type="protein sequence ID" value="AQP48145.1"/>
    <property type="molecule type" value="Genomic_DNA"/>
</dbReference>
<evidence type="ECO:0000256" key="11">
    <source>
        <dbReference type="HAMAP-Rule" id="MF_00230"/>
    </source>
</evidence>
<keyword evidence="7 11" id="KW-0328">Glycosyltransferase</keyword>
<feature type="active site" description="Proton acceptor" evidence="11">
    <location>
        <position position="321"/>
    </location>
</feature>
<dbReference type="NCBIfam" id="NF000996">
    <property type="entry name" value="PRK00105.1"/>
    <property type="match status" value="1"/>
</dbReference>
<evidence type="ECO:0000256" key="9">
    <source>
        <dbReference type="ARBA" id="ARBA00030686"/>
    </source>
</evidence>
<dbReference type="Pfam" id="PF02277">
    <property type="entry name" value="DBI_PRT"/>
    <property type="match status" value="1"/>
</dbReference>
<keyword evidence="8 11" id="KW-0808">Transferase</keyword>
<dbReference type="EC" id="2.4.2.21" evidence="4 11"/>
<evidence type="ECO:0000256" key="10">
    <source>
        <dbReference type="ARBA" id="ARBA00047340"/>
    </source>
</evidence>
<proteinExistence type="inferred from homology"/>
<name>A0A1Q2CQ07_9ACTN</name>
<dbReference type="GO" id="GO:0008939">
    <property type="term" value="F:nicotinate-nucleotide-dimethylbenzimidazole phosphoribosyltransferase activity"/>
    <property type="evidence" value="ECO:0007669"/>
    <property type="project" value="UniProtKB-UniRule"/>
</dbReference>
<dbReference type="KEGG" id="tes:BW730_12215"/>
<comment type="pathway">
    <text evidence="2 11">Nucleoside biosynthesis; alpha-ribazole biosynthesis; alpha-ribazole from 5,6-dimethylbenzimidazole: step 1/2.</text>
</comment>
<protein>
    <recommendedName>
        <fullName evidence="5 11">Nicotinate-nucleotide--dimethylbenzimidazole phosphoribosyltransferase</fullName>
        <shortName evidence="11">NN:DBI PRT</shortName>
        <ecNumber evidence="4 11">2.4.2.21</ecNumber>
    </recommendedName>
    <alternativeName>
        <fullName evidence="9 11">N(1)-alpha-phosphoribosyltransferase</fullName>
    </alternativeName>
</protein>
<dbReference type="InterPro" id="IPR023195">
    <property type="entry name" value="Nict_dMeBzImd_PRibTrfase_N"/>
</dbReference>
<evidence type="ECO:0000256" key="6">
    <source>
        <dbReference type="ARBA" id="ARBA00022573"/>
    </source>
</evidence>
<dbReference type="HAMAP" id="MF_00230">
    <property type="entry name" value="CobT"/>
    <property type="match status" value="1"/>
</dbReference>
<organism evidence="12 13">
    <name type="scientific">Tessaracoccus aquimaris</name>
    <dbReference type="NCBI Taxonomy" id="1332264"/>
    <lineage>
        <taxon>Bacteria</taxon>
        <taxon>Bacillati</taxon>
        <taxon>Actinomycetota</taxon>
        <taxon>Actinomycetes</taxon>
        <taxon>Propionibacteriales</taxon>
        <taxon>Propionibacteriaceae</taxon>
        <taxon>Tessaracoccus</taxon>
    </lineage>
</organism>
<accession>A0A1Q2CQ07</accession>
<keyword evidence="6 11" id="KW-0169">Cobalamin biosynthesis</keyword>
<evidence type="ECO:0000256" key="8">
    <source>
        <dbReference type="ARBA" id="ARBA00022679"/>
    </source>
</evidence>
<dbReference type="STRING" id="1332264.BW730_12215"/>
<dbReference type="PANTHER" id="PTHR43463:SF1">
    <property type="entry name" value="NICOTINATE-NUCLEOTIDE--DIMETHYLBENZIMIDAZOLE PHOSPHORIBOSYLTRANSFERASE"/>
    <property type="match status" value="1"/>
</dbReference>
<dbReference type="FunFam" id="3.40.50.10210:FF:000001">
    <property type="entry name" value="Nicotinate-nucleotide--dimethylbenzimidazole phosphoribosyltransferase"/>
    <property type="match status" value="1"/>
</dbReference>
<comment type="similarity">
    <text evidence="3 11">Belongs to the CobT family.</text>
</comment>
<dbReference type="AlphaFoldDB" id="A0A1Q2CQ07"/>
<dbReference type="InterPro" id="IPR036087">
    <property type="entry name" value="Nict_dMeBzImd_PRibTrfase_sf"/>
</dbReference>
<evidence type="ECO:0000256" key="7">
    <source>
        <dbReference type="ARBA" id="ARBA00022676"/>
    </source>
</evidence>
<keyword evidence="13" id="KW-1185">Reference proteome</keyword>
<evidence type="ECO:0000313" key="12">
    <source>
        <dbReference type="EMBL" id="AQP48145.1"/>
    </source>
</evidence>
<reference evidence="13" key="1">
    <citation type="submission" date="2017-02" db="EMBL/GenBank/DDBJ databases">
        <title>Tessaracoccus aquaemaris sp. nov., isolated from the intestine of a Korean rockfish, Sebastes schlegelii, in a marine aquaculture pond.</title>
        <authorList>
            <person name="Tak E.J."/>
            <person name="Bae J.-W."/>
        </authorList>
    </citation>
    <scope>NUCLEOTIDE SEQUENCE [LARGE SCALE GENOMIC DNA]</scope>
    <source>
        <strain evidence="13">NSG39</strain>
    </source>
</reference>
<dbReference type="Proteomes" id="UP000188145">
    <property type="component" value="Chromosome"/>
</dbReference>
<evidence type="ECO:0000313" key="13">
    <source>
        <dbReference type="Proteomes" id="UP000188145"/>
    </source>
</evidence>
<comment type="function">
    <text evidence="1 11">Catalyzes the synthesis of alpha-ribazole-5'-phosphate from nicotinate mononucleotide (NAMN) and 5,6-dimethylbenzimidazole (DMB).</text>
</comment>
<dbReference type="InterPro" id="IPR017846">
    <property type="entry name" value="Nict_dMeBzImd_PRibTrfase_bact"/>
</dbReference>
<comment type="catalytic activity">
    <reaction evidence="10 11">
        <text>5,6-dimethylbenzimidazole + nicotinate beta-D-ribonucleotide = alpha-ribazole 5'-phosphate + nicotinate + H(+)</text>
        <dbReference type="Rhea" id="RHEA:11196"/>
        <dbReference type="ChEBI" id="CHEBI:15378"/>
        <dbReference type="ChEBI" id="CHEBI:15890"/>
        <dbReference type="ChEBI" id="CHEBI:32544"/>
        <dbReference type="ChEBI" id="CHEBI:57502"/>
        <dbReference type="ChEBI" id="CHEBI:57918"/>
        <dbReference type="EC" id="2.4.2.21"/>
    </reaction>
</comment>
<dbReference type="Gene3D" id="1.10.1610.10">
    <property type="match status" value="1"/>
</dbReference>
<evidence type="ECO:0000256" key="1">
    <source>
        <dbReference type="ARBA" id="ARBA00002197"/>
    </source>
</evidence>
<evidence type="ECO:0000256" key="3">
    <source>
        <dbReference type="ARBA" id="ARBA00007110"/>
    </source>
</evidence>
<dbReference type="GO" id="GO:0009236">
    <property type="term" value="P:cobalamin biosynthetic process"/>
    <property type="evidence" value="ECO:0007669"/>
    <property type="project" value="UniProtKB-UniRule"/>
</dbReference>
<dbReference type="PANTHER" id="PTHR43463">
    <property type="entry name" value="NICOTINATE-NUCLEOTIDE--DIMETHYLBENZIMIDAZOLE PHOSPHORIBOSYLTRANSFERASE"/>
    <property type="match status" value="1"/>
</dbReference>
<dbReference type="OrthoDB" id="9773807at2"/>
<dbReference type="SUPFAM" id="SSF52733">
    <property type="entry name" value="Nicotinate mononucleotide:5,6-dimethylbenzimidazole phosphoribosyltransferase (CobT)"/>
    <property type="match status" value="1"/>
</dbReference>
<dbReference type="RefSeq" id="WP_077686475.1">
    <property type="nucleotide sequence ID" value="NZ_CP019606.1"/>
</dbReference>
<dbReference type="InterPro" id="IPR003200">
    <property type="entry name" value="Nict_dMeBzImd_PRibTrfase"/>
</dbReference>
<dbReference type="CDD" id="cd02439">
    <property type="entry name" value="DMB-PRT_CobT"/>
    <property type="match status" value="1"/>
</dbReference>
<sequence length="353" mass="34954">MSEQLIADTVTAIAATSQRAVAAAEARQASLTKPAGSLGLLERIGIQLAGIARVCPPPVPERAVVGVFAGDHGVCAQGVTPWPQEVTVAMLLNMAAGGAAINVLAAQAGAEVVVTDVGVKLDYPPTDGVRGRNVARGTRDLSVEAAMTRDEAIAALAVGIDTANEALDGGAQVLLTGEMGIGNTTASSALIAAITGAGVAAVTGRGTGIDNEALAGKIAVIERALALHRPDPSDPVGVLAAVGGLEQAAIAGFILGAAARRVPVILDGVIACASACIAVSLAPEARGYLIAGHAGAEPGITEALSWLGLDALVDLGLRLGEGTGAALALPMVQASARILRDMATFDDANISAG</sequence>
<evidence type="ECO:0000256" key="2">
    <source>
        <dbReference type="ARBA" id="ARBA00005049"/>
    </source>
</evidence>
<dbReference type="UniPathway" id="UPA00061">
    <property type="reaction ID" value="UER00516"/>
</dbReference>
<evidence type="ECO:0000256" key="4">
    <source>
        <dbReference type="ARBA" id="ARBA00011991"/>
    </source>
</evidence>
<evidence type="ECO:0000256" key="5">
    <source>
        <dbReference type="ARBA" id="ARBA00015486"/>
    </source>
</evidence>
<dbReference type="Gene3D" id="3.40.50.10210">
    <property type="match status" value="1"/>
</dbReference>